<dbReference type="HAMAP" id="MF_01334">
    <property type="entry name" value="Ribosomal_bL25_CTC"/>
    <property type="match status" value="1"/>
</dbReference>
<comment type="function">
    <text evidence="5">This is one of the proteins that binds to the 5S RNA in the ribosome where it forms part of the central protuberance.</text>
</comment>
<accession>A0ABY4DWZ1</accession>
<dbReference type="InterPro" id="IPR001021">
    <property type="entry name" value="Ribosomal_bL25_long"/>
</dbReference>
<dbReference type="InterPro" id="IPR020930">
    <property type="entry name" value="Ribosomal_uL5_bac-type"/>
</dbReference>
<dbReference type="InterPro" id="IPR037121">
    <property type="entry name" value="Ribosomal_bL25_C"/>
</dbReference>
<gene>
    <name evidence="5" type="primary">rplY</name>
    <name evidence="5" type="synonym">ctc</name>
    <name evidence="8" type="ORF">LVJ82_11100</name>
</gene>
<evidence type="ECO:0000259" key="7">
    <source>
        <dbReference type="Pfam" id="PF14693"/>
    </source>
</evidence>
<comment type="similarity">
    <text evidence="5">Belongs to the bacterial ribosomal protein bL25 family. CTC subfamily.</text>
</comment>
<dbReference type="Proteomes" id="UP000832011">
    <property type="component" value="Chromosome"/>
</dbReference>
<dbReference type="SUPFAM" id="SSF50715">
    <property type="entry name" value="Ribosomal protein L25-like"/>
    <property type="match status" value="1"/>
</dbReference>
<dbReference type="NCBIfam" id="NF004130">
    <property type="entry name" value="PRK05618.1-5"/>
    <property type="match status" value="1"/>
</dbReference>
<proteinExistence type="inferred from homology"/>
<dbReference type="Pfam" id="PF14693">
    <property type="entry name" value="Ribosomal_TL5_C"/>
    <property type="match status" value="1"/>
</dbReference>
<dbReference type="InterPro" id="IPR011035">
    <property type="entry name" value="Ribosomal_bL25/Gln-tRNA_synth"/>
</dbReference>
<reference evidence="8 9" key="1">
    <citation type="journal article" date="2022" name="Res Sq">
        <title>Evolution of multicellular longitudinally dividing oral cavity symbionts (Neisseriaceae).</title>
        <authorList>
            <person name="Nyongesa S."/>
            <person name="Weber P."/>
            <person name="Bernet E."/>
            <person name="Pullido F."/>
            <person name="Nieckarz M."/>
            <person name="Delaby M."/>
            <person name="Nieves C."/>
            <person name="Viehboeck T."/>
            <person name="Krause N."/>
            <person name="Rivera-Millot A."/>
            <person name="Nakamura A."/>
            <person name="Vischer N."/>
            <person name="VanNieuwenhze M."/>
            <person name="Brun Y."/>
            <person name="Cava F."/>
            <person name="Bulgheresi S."/>
            <person name="Veyrier F."/>
        </authorList>
    </citation>
    <scope>NUCLEOTIDE SEQUENCE [LARGE SCALE GENOMIC DNA]</scope>
    <source>
        <strain evidence="8 9">SN4</strain>
    </source>
</reference>
<dbReference type="GO" id="GO:0005840">
    <property type="term" value="C:ribosome"/>
    <property type="evidence" value="ECO:0007669"/>
    <property type="project" value="UniProtKB-KW"/>
</dbReference>
<dbReference type="InterPro" id="IPR029751">
    <property type="entry name" value="Ribosomal_L25_dom"/>
</dbReference>
<dbReference type="HAMAP" id="MF_01336">
    <property type="entry name" value="Ribosomal_bL25"/>
    <property type="match status" value="1"/>
</dbReference>
<evidence type="ECO:0000256" key="2">
    <source>
        <dbReference type="ARBA" id="ARBA00022884"/>
    </source>
</evidence>
<evidence type="ECO:0000256" key="4">
    <source>
        <dbReference type="ARBA" id="ARBA00023274"/>
    </source>
</evidence>
<dbReference type="PANTHER" id="PTHR33284:SF1">
    <property type="entry name" value="RIBOSOMAL PROTEIN L25_GLN-TRNA SYNTHETASE, ANTI-CODON-BINDING DOMAIN-CONTAINING PROTEIN"/>
    <property type="match status" value="1"/>
</dbReference>
<sequence>MSQSIQATIREAQGTGASRRLRRAGQVPAVIYGENQEPTAIAVDGNALFYALQKESFHTSLLNIALDGKETQVIVRDFQMHPFKQMVLHVDFQAVDAAKEIKIKVPVHFINAEVSPAVKLQGGRVSQLIQSIEVLVTAGNVPAELVVDLKTATAGQIVHISDIAFPEGVQSVSLKRDENLAIAAITGKKR</sequence>
<dbReference type="Gene3D" id="2.40.240.10">
    <property type="entry name" value="Ribosomal Protein L25, Chain P"/>
    <property type="match status" value="1"/>
</dbReference>
<dbReference type="InterPro" id="IPR020055">
    <property type="entry name" value="Ribosomal_bL25_short"/>
</dbReference>
<dbReference type="NCBIfam" id="NF004128">
    <property type="entry name" value="PRK05618.1-2"/>
    <property type="match status" value="1"/>
</dbReference>
<dbReference type="InterPro" id="IPR020056">
    <property type="entry name" value="Rbsml_bL25/Gln-tRNA_synth_N"/>
</dbReference>
<dbReference type="InterPro" id="IPR020057">
    <property type="entry name" value="Ribosomal_bL25_b-dom"/>
</dbReference>
<evidence type="ECO:0000256" key="1">
    <source>
        <dbReference type="ARBA" id="ARBA00022730"/>
    </source>
</evidence>
<evidence type="ECO:0000313" key="8">
    <source>
        <dbReference type="EMBL" id="UOO88036.1"/>
    </source>
</evidence>
<dbReference type="CDD" id="cd00495">
    <property type="entry name" value="Ribosomal_L25_TL5_CTC"/>
    <property type="match status" value="1"/>
</dbReference>
<dbReference type="EMBL" id="CP091511">
    <property type="protein sequence ID" value="UOO88036.1"/>
    <property type="molecule type" value="Genomic_DNA"/>
</dbReference>
<keyword evidence="2 5" id="KW-0694">RNA-binding</keyword>
<dbReference type="NCBIfam" id="TIGR00731">
    <property type="entry name" value="bL25_bact_ctc"/>
    <property type="match status" value="1"/>
</dbReference>
<keyword evidence="4 5" id="KW-0687">Ribonucleoprotein</keyword>
<keyword evidence="9" id="KW-1185">Reference proteome</keyword>
<evidence type="ECO:0000256" key="3">
    <source>
        <dbReference type="ARBA" id="ARBA00022980"/>
    </source>
</evidence>
<dbReference type="Gene3D" id="2.170.120.20">
    <property type="entry name" value="Ribosomal protein L25, beta domain"/>
    <property type="match status" value="1"/>
</dbReference>
<evidence type="ECO:0000259" key="6">
    <source>
        <dbReference type="Pfam" id="PF01386"/>
    </source>
</evidence>
<evidence type="ECO:0000256" key="5">
    <source>
        <dbReference type="HAMAP-Rule" id="MF_01334"/>
    </source>
</evidence>
<dbReference type="PANTHER" id="PTHR33284">
    <property type="entry name" value="RIBOSOMAL PROTEIN L25/GLN-TRNA SYNTHETASE, ANTI-CODON-BINDING DOMAIN-CONTAINING PROTEIN"/>
    <property type="match status" value="1"/>
</dbReference>
<feature type="domain" description="Large ribosomal subunit protein bL25 beta" evidence="7">
    <location>
        <begin position="100"/>
        <end position="187"/>
    </location>
</feature>
<name>A0ABY4DWZ1_9NEIS</name>
<dbReference type="RefSeq" id="WP_058356530.1">
    <property type="nucleotide sequence ID" value="NZ_CABKVG010000009.1"/>
</dbReference>
<comment type="subunit">
    <text evidence="5">Part of the 50S ribosomal subunit; part of the 5S rRNA/L5/L18/L25 subcomplex. Contacts the 5S rRNA. Binds to the 5S rRNA independently of L5 and L18.</text>
</comment>
<organism evidence="8 9">
    <name type="scientific">Vitreoscilla massiliensis</name>
    <dbReference type="NCBI Taxonomy" id="1689272"/>
    <lineage>
        <taxon>Bacteria</taxon>
        <taxon>Pseudomonadati</taxon>
        <taxon>Pseudomonadota</taxon>
        <taxon>Betaproteobacteria</taxon>
        <taxon>Neisseriales</taxon>
        <taxon>Neisseriaceae</taxon>
        <taxon>Vitreoscilla</taxon>
    </lineage>
</organism>
<dbReference type="NCBIfam" id="NF004612">
    <property type="entry name" value="PRK05943.1"/>
    <property type="match status" value="1"/>
</dbReference>
<feature type="domain" description="Large ribosomal subunit protein bL25 L25" evidence="6">
    <location>
        <begin position="5"/>
        <end position="92"/>
    </location>
</feature>
<keyword evidence="3 5" id="KW-0689">Ribosomal protein</keyword>
<protein>
    <recommendedName>
        <fullName evidence="5">Large ribosomal subunit protein bL25</fullName>
    </recommendedName>
    <alternativeName>
        <fullName evidence="5">General stress protein CTC</fullName>
    </alternativeName>
</protein>
<evidence type="ECO:0000313" key="9">
    <source>
        <dbReference type="Proteomes" id="UP000832011"/>
    </source>
</evidence>
<dbReference type="Pfam" id="PF01386">
    <property type="entry name" value="Ribosomal_L25p"/>
    <property type="match status" value="1"/>
</dbReference>
<keyword evidence="1 5" id="KW-0699">rRNA-binding</keyword>